<dbReference type="InterPro" id="IPR036264">
    <property type="entry name" value="Bact_exopeptidase_dim_dom"/>
</dbReference>
<dbReference type="PANTHER" id="PTHR43808">
    <property type="entry name" value="ACETYLORNITHINE DEACETYLASE"/>
    <property type="match status" value="1"/>
</dbReference>
<protein>
    <submittedName>
        <fullName evidence="7">M20/M25/M40 family metallo-hydrolase</fullName>
    </submittedName>
</protein>
<dbReference type="SUPFAM" id="SSF53187">
    <property type="entry name" value="Zn-dependent exopeptidases"/>
    <property type="match status" value="1"/>
</dbReference>
<comment type="similarity">
    <text evidence="2">Belongs to the peptidase M20A family.</text>
</comment>
<evidence type="ECO:0000256" key="4">
    <source>
        <dbReference type="ARBA" id="ARBA00022801"/>
    </source>
</evidence>
<name>A0ABX1KIH9_9MICO</name>
<dbReference type="InterPro" id="IPR050072">
    <property type="entry name" value="Peptidase_M20A"/>
</dbReference>
<keyword evidence="4" id="KW-0378">Hydrolase</keyword>
<dbReference type="InterPro" id="IPR011650">
    <property type="entry name" value="Peptidase_M20_dimer"/>
</dbReference>
<dbReference type="Proteomes" id="UP001429745">
    <property type="component" value="Unassembled WGS sequence"/>
</dbReference>
<evidence type="ECO:0000313" key="7">
    <source>
        <dbReference type="EMBL" id="NLP86088.1"/>
    </source>
</evidence>
<evidence type="ECO:0000256" key="1">
    <source>
        <dbReference type="ARBA" id="ARBA00001947"/>
    </source>
</evidence>
<organism evidence="7 8">
    <name type="scientific">Microbacterium salsuginis</name>
    <dbReference type="NCBI Taxonomy" id="2722803"/>
    <lineage>
        <taxon>Bacteria</taxon>
        <taxon>Bacillati</taxon>
        <taxon>Actinomycetota</taxon>
        <taxon>Actinomycetes</taxon>
        <taxon>Micrococcales</taxon>
        <taxon>Microbacteriaceae</taxon>
        <taxon>Microbacterium</taxon>
    </lineage>
</organism>
<comment type="caution">
    <text evidence="7">The sequence shown here is derived from an EMBL/GenBank/DDBJ whole genome shotgun (WGS) entry which is preliminary data.</text>
</comment>
<dbReference type="RefSeq" id="WP_168914562.1">
    <property type="nucleotide sequence ID" value="NZ_JABACI010000006.1"/>
</dbReference>
<dbReference type="Gene3D" id="3.40.630.10">
    <property type="entry name" value="Zn peptidases"/>
    <property type="match status" value="1"/>
</dbReference>
<dbReference type="InterPro" id="IPR002933">
    <property type="entry name" value="Peptidase_M20"/>
</dbReference>
<keyword evidence="8" id="KW-1185">Reference proteome</keyword>
<keyword evidence="3" id="KW-0479">Metal-binding</keyword>
<proteinExistence type="inferred from homology"/>
<sequence>MPSPDLGLPEVASVARDLIRFDTTNHGGGRAAGEREAAEYVGAYLASLGLTPEYYEPIPRRTNVMARVPGRDRDKPALVLHGHLDVVPAIAEDWSVDPFAGVVKDGMLWGRGAVDMKDMDAMILTSVADILRAGDQPERDLVVAFFADEENGGIEGSALVVKDRPEWFAGATEAISEVGGYSIALGDRRVYLLQVGEKALVWIRLVARGRAAHGSSVHADNAVTALAEAVAALGRTEWPVTLTDTTREMVERLAELTGQSTTEPDAVAQATGAASGFLRSTLRTTTNPTGLIAGYKHNVIPDRAEALIDVRVLPGTEQAALADIRRIVGDGVEVQIVHQDIGLEVPFGGDIVDAMVGALDRHDPGAPVIPYLMGGGTDNKALAALGIAGYGFAPLRLPAALDFTGMFHGVDERVPIDALVFGQSVLTDLLREY</sequence>
<dbReference type="Pfam" id="PF01546">
    <property type="entry name" value="Peptidase_M20"/>
    <property type="match status" value="1"/>
</dbReference>
<dbReference type="Gene3D" id="3.30.70.360">
    <property type="match status" value="1"/>
</dbReference>
<evidence type="ECO:0000256" key="5">
    <source>
        <dbReference type="ARBA" id="ARBA00022833"/>
    </source>
</evidence>
<feature type="domain" description="Peptidase M20 dimerisation" evidence="6">
    <location>
        <begin position="195"/>
        <end position="323"/>
    </location>
</feature>
<dbReference type="NCBIfam" id="NF005913">
    <property type="entry name" value="PRK07906.1"/>
    <property type="match status" value="1"/>
</dbReference>
<evidence type="ECO:0000256" key="3">
    <source>
        <dbReference type="ARBA" id="ARBA00022723"/>
    </source>
</evidence>
<keyword evidence="5" id="KW-0862">Zinc</keyword>
<evidence type="ECO:0000256" key="2">
    <source>
        <dbReference type="ARBA" id="ARBA00006247"/>
    </source>
</evidence>
<accession>A0ABX1KIH9</accession>
<dbReference type="Pfam" id="PF07687">
    <property type="entry name" value="M20_dimer"/>
    <property type="match status" value="1"/>
</dbReference>
<dbReference type="SUPFAM" id="SSF55031">
    <property type="entry name" value="Bacterial exopeptidase dimerisation domain"/>
    <property type="match status" value="1"/>
</dbReference>
<dbReference type="Gene3D" id="1.10.150.900">
    <property type="match status" value="1"/>
</dbReference>
<evidence type="ECO:0000313" key="8">
    <source>
        <dbReference type="Proteomes" id="UP001429745"/>
    </source>
</evidence>
<gene>
    <name evidence="7" type="ORF">HF576_19835</name>
</gene>
<dbReference type="PANTHER" id="PTHR43808:SF8">
    <property type="entry name" value="PEPTIDASE M20 DIMERISATION DOMAIN-CONTAINING PROTEIN"/>
    <property type="match status" value="1"/>
</dbReference>
<comment type="cofactor">
    <cofactor evidence="1">
        <name>Zn(2+)</name>
        <dbReference type="ChEBI" id="CHEBI:29105"/>
    </cofactor>
</comment>
<reference evidence="7 8" key="1">
    <citation type="submission" date="2020-04" db="EMBL/GenBank/DDBJ databases">
        <title>CFH 90308 Microbacterium sp.</title>
        <authorList>
            <person name="Nie G."/>
            <person name="Ming H."/>
            <person name="Xia T."/>
        </authorList>
    </citation>
    <scope>NUCLEOTIDE SEQUENCE [LARGE SCALE GENOMIC DNA]</scope>
    <source>
        <strain evidence="7 8">CFH 90308</strain>
    </source>
</reference>
<dbReference type="EMBL" id="JABACI010000006">
    <property type="protein sequence ID" value="NLP86088.1"/>
    <property type="molecule type" value="Genomic_DNA"/>
</dbReference>
<evidence type="ECO:0000259" key="6">
    <source>
        <dbReference type="Pfam" id="PF07687"/>
    </source>
</evidence>